<gene>
    <name evidence="2" type="ORF">MM415A00760_0011</name>
    <name evidence="1" type="ORF">MM415B00904_0035</name>
    <name evidence="3" type="ORF">TM448B01850_0002</name>
</gene>
<evidence type="ECO:0000313" key="3">
    <source>
        <dbReference type="EMBL" id="QJI00158.1"/>
    </source>
</evidence>
<sequence>MSDTQSQIYAQAYGRNIMQLAQQKYSKLINYVFMRPNVTGKTFFQDRIGEWSMSVKGGRNVATPNNDPSLSRRRGTLVDYHDARLLDRGDELRTISDPRSAYTIAAAGALGRKIDDVILSAAVGTADYGETGSSSVTHSNVVSIATLGYITIANLATIKYTFDLANVEEEDRVIVVTPLALTNLLQTSQISSADYNTIKALVRGDIDTYLGMKFIQSTRIASITGGNVGAGSYSCIAFQKFGIVFAMASAPMVRTDERNDLSYSWQIYYELNIGGVRLEEARVISGQT</sequence>
<organism evidence="1">
    <name type="scientific">viral metagenome</name>
    <dbReference type="NCBI Taxonomy" id="1070528"/>
    <lineage>
        <taxon>unclassified sequences</taxon>
        <taxon>metagenomes</taxon>
        <taxon>organismal metagenomes</taxon>
    </lineage>
</organism>
<name>A0A6M3IXB3_9ZZZZ</name>
<protein>
    <submittedName>
        <fullName evidence="1">Putative capsid protein</fullName>
    </submittedName>
</protein>
<dbReference type="EMBL" id="MT144833">
    <property type="protein sequence ID" value="QJI00158.1"/>
    <property type="molecule type" value="Genomic_DNA"/>
</dbReference>
<evidence type="ECO:0000313" key="1">
    <source>
        <dbReference type="EMBL" id="QJA61667.1"/>
    </source>
</evidence>
<dbReference type="Pfam" id="PF19821">
    <property type="entry name" value="Phage_capsid_2"/>
    <property type="match status" value="1"/>
</dbReference>
<reference evidence="1" key="1">
    <citation type="submission" date="2020-03" db="EMBL/GenBank/DDBJ databases">
        <title>The deep terrestrial virosphere.</title>
        <authorList>
            <person name="Holmfeldt K."/>
            <person name="Nilsson E."/>
            <person name="Simone D."/>
            <person name="Lopez-Fernandez M."/>
            <person name="Wu X."/>
            <person name="de Brujin I."/>
            <person name="Lundin D."/>
            <person name="Andersson A."/>
            <person name="Bertilsson S."/>
            <person name="Dopson M."/>
        </authorList>
    </citation>
    <scope>NUCLEOTIDE SEQUENCE</scope>
    <source>
        <strain evidence="2">MM415A00760</strain>
        <strain evidence="1">MM415B00904</strain>
        <strain evidence="3">TM448B01850</strain>
    </source>
</reference>
<evidence type="ECO:0000313" key="2">
    <source>
        <dbReference type="EMBL" id="QJA80223.1"/>
    </source>
</evidence>
<dbReference type="EMBL" id="MT141448">
    <property type="protein sequence ID" value="QJA61667.1"/>
    <property type="molecule type" value="Genomic_DNA"/>
</dbReference>
<dbReference type="InterPro" id="IPR045565">
    <property type="entry name" value="Phage_capsid_2"/>
</dbReference>
<proteinExistence type="predicted"/>
<dbReference type="AlphaFoldDB" id="A0A6M3IXB3"/>
<accession>A0A6M3IXB3</accession>
<dbReference type="EMBL" id="MT142412">
    <property type="protein sequence ID" value="QJA80223.1"/>
    <property type="molecule type" value="Genomic_DNA"/>
</dbReference>